<dbReference type="PANTHER" id="PTHR33204:SF39">
    <property type="entry name" value="TRANSCRIPTIONAL REGULATORY PROTEIN"/>
    <property type="match status" value="1"/>
</dbReference>
<keyword evidence="3" id="KW-0804">Transcription</keyword>
<evidence type="ECO:0000256" key="1">
    <source>
        <dbReference type="ARBA" id="ARBA00023015"/>
    </source>
</evidence>
<feature type="domain" description="HTH hxlR-type" evidence="4">
    <location>
        <begin position="16"/>
        <end position="115"/>
    </location>
</feature>
<dbReference type="AlphaFoldDB" id="A0A316EWR8"/>
<gene>
    <name evidence="5" type="ORF">LV89_01512</name>
</gene>
<dbReference type="InterPro" id="IPR002577">
    <property type="entry name" value="HTH_HxlR"/>
</dbReference>
<organism evidence="5 6">
    <name type="scientific">Arcicella aurantiaca</name>
    <dbReference type="NCBI Taxonomy" id="591202"/>
    <lineage>
        <taxon>Bacteria</taxon>
        <taxon>Pseudomonadati</taxon>
        <taxon>Bacteroidota</taxon>
        <taxon>Cytophagia</taxon>
        <taxon>Cytophagales</taxon>
        <taxon>Flectobacillaceae</taxon>
        <taxon>Arcicella</taxon>
    </lineage>
</organism>
<dbReference type="Pfam" id="PF01638">
    <property type="entry name" value="HxlR"/>
    <property type="match status" value="1"/>
</dbReference>
<dbReference type="Gene3D" id="1.10.10.10">
    <property type="entry name" value="Winged helix-like DNA-binding domain superfamily/Winged helix DNA-binding domain"/>
    <property type="match status" value="1"/>
</dbReference>
<dbReference type="RefSeq" id="WP_109742272.1">
    <property type="nucleotide sequence ID" value="NZ_QGGO01000006.1"/>
</dbReference>
<dbReference type="SUPFAM" id="SSF46785">
    <property type="entry name" value="Winged helix' DNA-binding domain"/>
    <property type="match status" value="1"/>
</dbReference>
<dbReference type="OrthoDB" id="8231503at2"/>
<dbReference type="InterPro" id="IPR036388">
    <property type="entry name" value="WH-like_DNA-bd_sf"/>
</dbReference>
<sequence>MKENILEKNNWNVKNCPVRNVLDRFGDKWSILIIMVLGERERMRFNELNKEIHDISQKMLTVTLRTLEADGLVKRTVYPEVPPRVEYEITDLGRSLVPYINSLAAWANVNIKEIQESRERYGVTI</sequence>
<dbReference type="EMBL" id="QGGO01000006">
    <property type="protein sequence ID" value="PWK27621.1"/>
    <property type="molecule type" value="Genomic_DNA"/>
</dbReference>
<proteinExistence type="predicted"/>
<evidence type="ECO:0000256" key="3">
    <source>
        <dbReference type="ARBA" id="ARBA00023163"/>
    </source>
</evidence>
<reference evidence="5 6" key="1">
    <citation type="submission" date="2018-05" db="EMBL/GenBank/DDBJ databases">
        <title>Genomic Encyclopedia of Archaeal and Bacterial Type Strains, Phase II (KMG-II): from individual species to whole genera.</title>
        <authorList>
            <person name="Goeker M."/>
        </authorList>
    </citation>
    <scope>NUCLEOTIDE SEQUENCE [LARGE SCALE GENOMIC DNA]</scope>
    <source>
        <strain evidence="5 6">DSM 22214</strain>
    </source>
</reference>
<evidence type="ECO:0000313" key="6">
    <source>
        <dbReference type="Proteomes" id="UP000245489"/>
    </source>
</evidence>
<keyword evidence="1" id="KW-0805">Transcription regulation</keyword>
<comment type="caution">
    <text evidence="5">The sequence shown here is derived from an EMBL/GenBank/DDBJ whole genome shotgun (WGS) entry which is preliminary data.</text>
</comment>
<accession>A0A316EWR8</accession>
<dbReference type="GO" id="GO:0003677">
    <property type="term" value="F:DNA binding"/>
    <property type="evidence" value="ECO:0007669"/>
    <property type="project" value="UniProtKB-KW"/>
</dbReference>
<keyword evidence="2" id="KW-0238">DNA-binding</keyword>
<dbReference type="PROSITE" id="PS51118">
    <property type="entry name" value="HTH_HXLR"/>
    <property type="match status" value="1"/>
</dbReference>
<dbReference type="PANTHER" id="PTHR33204">
    <property type="entry name" value="TRANSCRIPTIONAL REGULATOR, MARR FAMILY"/>
    <property type="match status" value="1"/>
</dbReference>
<evidence type="ECO:0000313" key="5">
    <source>
        <dbReference type="EMBL" id="PWK27621.1"/>
    </source>
</evidence>
<evidence type="ECO:0000259" key="4">
    <source>
        <dbReference type="PROSITE" id="PS51118"/>
    </source>
</evidence>
<keyword evidence="6" id="KW-1185">Reference proteome</keyword>
<name>A0A316EWR8_9BACT</name>
<dbReference type="Proteomes" id="UP000245489">
    <property type="component" value="Unassembled WGS sequence"/>
</dbReference>
<evidence type="ECO:0000256" key="2">
    <source>
        <dbReference type="ARBA" id="ARBA00023125"/>
    </source>
</evidence>
<protein>
    <submittedName>
        <fullName evidence="5">HxlR family transcriptional regulator</fullName>
    </submittedName>
</protein>
<dbReference type="InterPro" id="IPR036390">
    <property type="entry name" value="WH_DNA-bd_sf"/>
</dbReference>